<accession>A0A2S8FB53</accession>
<name>A0A2S8FB53_9BACT</name>
<organism evidence="1 2">
    <name type="scientific">Blastopirellula marina</name>
    <dbReference type="NCBI Taxonomy" id="124"/>
    <lineage>
        <taxon>Bacteria</taxon>
        <taxon>Pseudomonadati</taxon>
        <taxon>Planctomycetota</taxon>
        <taxon>Planctomycetia</taxon>
        <taxon>Pirellulales</taxon>
        <taxon>Pirellulaceae</taxon>
        <taxon>Blastopirellula</taxon>
    </lineage>
</organism>
<dbReference type="Proteomes" id="UP000238322">
    <property type="component" value="Unassembled WGS sequence"/>
</dbReference>
<proteinExistence type="predicted"/>
<dbReference type="AlphaFoldDB" id="A0A2S8FB53"/>
<dbReference type="EMBL" id="PUHY01000015">
    <property type="protein sequence ID" value="PQO29381.1"/>
    <property type="molecule type" value="Genomic_DNA"/>
</dbReference>
<protein>
    <submittedName>
        <fullName evidence="1">Uncharacterized protein</fullName>
    </submittedName>
</protein>
<evidence type="ECO:0000313" key="2">
    <source>
        <dbReference type="Proteomes" id="UP000238322"/>
    </source>
</evidence>
<reference evidence="1 2" key="1">
    <citation type="submission" date="2018-02" db="EMBL/GenBank/DDBJ databases">
        <title>Comparative genomes isolates from brazilian mangrove.</title>
        <authorList>
            <person name="Araujo J.E."/>
            <person name="Taketani R.G."/>
            <person name="Silva M.C.P."/>
            <person name="Loureco M.V."/>
            <person name="Andreote F.D."/>
        </authorList>
    </citation>
    <scope>NUCLEOTIDE SEQUENCE [LARGE SCALE GENOMIC DNA]</scope>
    <source>
        <strain evidence="1 2">Hex-1 MGV</strain>
    </source>
</reference>
<sequence length="69" mass="7988">MPMLERQAVKATNSFPKIDLRQCNAILPCFDFATCVIFRNVMKKEGSALDRNLDFYRGSMNSIYEQPRP</sequence>
<comment type="caution">
    <text evidence="1">The sequence shown here is derived from an EMBL/GenBank/DDBJ whole genome shotgun (WGS) entry which is preliminary data.</text>
</comment>
<evidence type="ECO:0000313" key="1">
    <source>
        <dbReference type="EMBL" id="PQO29381.1"/>
    </source>
</evidence>
<gene>
    <name evidence="1" type="ORF">C5Y83_25235</name>
</gene>